<dbReference type="PROSITE" id="PS50104">
    <property type="entry name" value="TIR"/>
    <property type="match status" value="1"/>
</dbReference>
<dbReference type="EMBL" id="AAOF01000003">
    <property type="protein sequence ID" value="EAR22547.1"/>
    <property type="molecule type" value="Genomic_DNA"/>
</dbReference>
<dbReference type="OrthoDB" id="6883655at2"/>
<dbReference type="GO" id="GO:0007165">
    <property type="term" value="P:signal transduction"/>
    <property type="evidence" value="ECO:0007669"/>
    <property type="project" value="InterPro"/>
</dbReference>
<dbReference type="Gene3D" id="3.40.50.10140">
    <property type="entry name" value="Toll/interleukin-1 receptor homology (TIR) domain"/>
    <property type="match status" value="1"/>
</dbReference>
<gene>
    <name evidence="2" type="ORF">NB231_12444</name>
</gene>
<dbReference type="RefSeq" id="WP_005003057.1">
    <property type="nucleotide sequence ID" value="NZ_CH672427.1"/>
</dbReference>
<dbReference type="STRING" id="314278.NB231_12444"/>
<dbReference type="HOGENOM" id="CLU_1033758_0_0_6"/>
<feature type="domain" description="TIR" evidence="1">
    <location>
        <begin position="1"/>
        <end position="121"/>
    </location>
</feature>
<proteinExistence type="predicted"/>
<protein>
    <submittedName>
        <fullName evidence="2">TIR domain protein</fullName>
    </submittedName>
</protein>
<evidence type="ECO:0000313" key="2">
    <source>
        <dbReference type="EMBL" id="EAR22547.1"/>
    </source>
</evidence>
<organism evidence="2 3">
    <name type="scientific">Nitrococcus mobilis Nb-231</name>
    <dbReference type="NCBI Taxonomy" id="314278"/>
    <lineage>
        <taxon>Bacteria</taxon>
        <taxon>Pseudomonadati</taxon>
        <taxon>Pseudomonadota</taxon>
        <taxon>Gammaproteobacteria</taxon>
        <taxon>Chromatiales</taxon>
        <taxon>Ectothiorhodospiraceae</taxon>
        <taxon>Nitrococcus</taxon>
    </lineage>
</organism>
<sequence>MPESIFLSHNVQDKAFVRRLAEDLSLAGVTVWLDEAEIKLGDSLLSKVEEGILGSDYLGVVLSPNSVGSEWVQRELRMALSNEIESKKVKVLPLLLADCQMPGFLTDKLYADFRNESGYALAFSKLADRLGVSDVAARSKDNWLIGRWNGQWQWRGQHRLARLEVSPSRPEQGRMIIQYSKAGTTTIVEQEIVVSVRSDKVDLIGRGYRFLERGAAVGYHLDAFRMTLQDDGSIQGIKSDKRGIDVPVRFERGAAAQQSAAADGALRRG</sequence>
<reference evidence="2 3" key="1">
    <citation type="submission" date="2006-02" db="EMBL/GenBank/DDBJ databases">
        <authorList>
            <person name="Waterbury J."/>
            <person name="Ferriera S."/>
            <person name="Johnson J."/>
            <person name="Kravitz S."/>
            <person name="Halpern A."/>
            <person name="Remington K."/>
            <person name="Beeson K."/>
            <person name="Tran B."/>
            <person name="Rogers Y.-H."/>
            <person name="Friedman R."/>
            <person name="Venter J.C."/>
        </authorList>
    </citation>
    <scope>NUCLEOTIDE SEQUENCE [LARGE SCALE GENOMIC DNA]</scope>
    <source>
        <strain evidence="2 3">Nb-231</strain>
    </source>
</reference>
<dbReference type="Proteomes" id="UP000003374">
    <property type="component" value="Unassembled WGS sequence"/>
</dbReference>
<evidence type="ECO:0000259" key="1">
    <source>
        <dbReference type="PROSITE" id="PS50104"/>
    </source>
</evidence>
<dbReference type="SUPFAM" id="SSF52200">
    <property type="entry name" value="Toll/Interleukin receptor TIR domain"/>
    <property type="match status" value="1"/>
</dbReference>
<name>A4BPP6_9GAMM</name>
<comment type="caution">
    <text evidence="2">The sequence shown here is derived from an EMBL/GenBank/DDBJ whole genome shotgun (WGS) entry which is preliminary data.</text>
</comment>
<dbReference type="Pfam" id="PF13676">
    <property type="entry name" value="TIR_2"/>
    <property type="match status" value="1"/>
</dbReference>
<dbReference type="InterPro" id="IPR035897">
    <property type="entry name" value="Toll_tir_struct_dom_sf"/>
</dbReference>
<keyword evidence="3" id="KW-1185">Reference proteome</keyword>
<dbReference type="InterPro" id="IPR000157">
    <property type="entry name" value="TIR_dom"/>
</dbReference>
<accession>A4BPP6</accession>
<dbReference type="AlphaFoldDB" id="A4BPP6"/>
<evidence type="ECO:0000313" key="3">
    <source>
        <dbReference type="Proteomes" id="UP000003374"/>
    </source>
</evidence>
<dbReference type="SMART" id="SM00255">
    <property type="entry name" value="TIR"/>
    <property type="match status" value="1"/>
</dbReference>
<dbReference type="eggNOG" id="COG4916">
    <property type="taxonomic scope" value="Bacteria"/>
</dbReference>